<accession>A0ABU2EGM9</accession>
<dbReference type="Proteomes" id="UP001246576">
    <property type="component" value="Unassembled WGS sequence"/>
</dbReference>
<keyword evidence="1" id="KW-0378">Hydrolase</keyword>
<protein>
    <submittedName>
        <fullName evidence="3">Sialate O-acetylesterase</fullName>
    </submittedName>
</protein>
<dbReference type="EMBL" id="JAVLSJ010000001">
    <property type="protein sequence ID" value="MDR9846922.1"/>
    <property type="molecule type" value="Genomic_DNA"/>
</dbReference>
<dbReference type="RefSeq" id="WP_209569109.1">
    <property type="nucleotide sequence ID" value="NZ_JAVLSJ010000001.1"/>
</dbReference>
<dbReference type="InterPro" id="IPR036514">
    <property type="entry name" value="SGNH_hydro_sf"/>
</dbReference>
<dbReference type="PROSITE" id="PS51257">
    <property type="entry name" value="PROKAR_LIPOPROTEIN"/>
    <property type="match status" value="1"/>
</dbReference>
<evidence type="ECO:0000313" key="3">
    <source>
        <dbReference type="EMBL" id="MDR9846922.1"/>
    </source>
</evidence>
<dbReference type="Gene3D" id="3.40.50.1110">
    <property type="entry name" value="SGNH hydrolase"/>
    <property type="match status" value="1"/>
</dbReference>
<gene>
    <name evidence="3" type="ORF">RI048_01695</name>
</gene>
<evidence type="ECO:0000313" key="4">
    <source>
        <dbReference type="Proteomes" id="UP001246576"/>
    </source>
</evidence>
<dbReference type="SUPFAM" id="SSF52266">
    <property type="entry name" value="SGNH hydrolase"/>
    <property type="match status" value="1"/>
</dbReference>
<sequence>MEKTQAGARALKYAGLATLLGLACLTMLALGIQSALSQNQLFNLAVKIKRHFVPPQTLSFGYTHTQSNALDQLVSDSSKVPVPAPVLTDRSMVAFAFGQSNSANSIGERQQAATGKVFNYFEGRYYKAADPLLGATGRGGSLWTTLANKLISQEMADQVVLMSAGVGGSSVAQWRKGGNLNGMLEARLQDAQKQGLNVTHFFWHQGEIDNNNAYRDYEAGLTEIIQLTQRYFPNARFFVAQASAFCPLPSSREILDSQRAVTRLKNVYLGPNTDLIGPEDRSDGCHLSGRGAEKAAAEWVELIRHPQKAVGSATQS</sequence>
<proteinExistence type="predicted"/>
<feature type="domain" description="Sialate O-acetylesterase" evidence="2">
    <location>
        <begin position="98"/>
        <end position="291"/>
    </location>
</feature>
<name>A0ABU2EGM9_9BURK</name>
<evidence type="ECO:0000259" key="2">
    <source>
        <dbReference type="Pfam" id="PF03629"/>
    </source>
</evidence>
<dbReference type="Pfam" id="PF03629">
    <property type="entry name" value="SASA"/>
    <property type="match status" value="1"/>
</dbReference>
<evidence type="ECO:0000256" key="1">
    <source>
        <dbReference type="ARBA" id="ARBA00022801"/>
    </source>
</evidence>
<comment type="caution">
    <text evidence="3">The sequence shown here is derived from an EMBL/GenBank/DDBJ whole genome shotgun (WGS) entry which is preliminary data.</text>
</comment>
<keyword evidence="4" id="KW-1185">Reference proteome</keyword>
<reference evidence="3" key="1">
    <citation type="submission" date="2023-09" db="EMBL/GenBank/DDBJ databases">
        <title>Description of first Herbaspirillum huttiense subsp. nephrolepsisexaltata and Herbaspirillum huttiense subsp. lycopersicon.</title>
        <authorList>
            <person name="Poudel M."/>
            <person name="Sharma A."/>
            <person name="Goss E."/>
            <person name="Tapia J.H."/>
            <person name="Harmon C.M."/>
            <person name="Jones J.B."/>
        </authorList>
    </citation>
    <scope>NUCLEOTIDE SEQUENCE</scope>
    <source>
        <strain evidence="3">SE1</strain>
    </source>
</reference>
<dbReference type="InterPro" id="IPR005181">
    <property type="entry name" value="SASA"/>
</dbReference>
<organism evidence="3 4">
    <name type="scientific">Herbaspirillum huttiense subsp. lycopersici</name>
    <dbReference type="NCBI Taxonomy" id="3074428"/>
    <lineage>
        <taxon>Bacteria</taxon>
        <taxon>Pseudomonadati</taxon>
        <taxon>Pseudomonadota</taxon>
        <taxon>Betaproteobacteria</taxon>
        <taxon>Burkholderiales</taxon>
        <taxon>Oxalobacteraceae</taxon>
        <taxon>Herbaspirillum</taxon>
    </lineage>
</organism>